<accession>A0A067MHZ4</accession>
<dbReference type="STRING" id="930990.A0A067MHZ4"/>
<evidence type="ECO:0000313" key="2">
    <source>
        <dbReference type="Proteomes" id="UP000027195"/>
    </source>
</evidence>
<organism evidence="1 2">
    <name type="scientific">Botryobasidium botryosum (strain FD-172 SS1)</name>
    <dbReference type="NCBI Taxonomy" id="930990"/>
    <lineage>
        <taxon>Eukaryota</taxon>
        <taxon>Fungi</taxon>
        <taxon>Dikarya</taxon>
        <taxon>Basidiomycota</taxon>
        <taxon>Agaricomycotina</taxon>
        <taxon>Agaricomycetes</taxon>
        <taxon>Cantharellales</taxon>
        <taxon>Botryobasidiaceae</taxon>
        <taxon>Botryobasidium</taxon>
    </lineage>
</organism>
<reference evidence="2" key="1">
    <citation type="journal article" date="2014" name="Proc. Natl. Acad. Sci. U.S.A.">
        <title>Extensive sampling of basidiomycete genomes demonstrates inadequacy of the white-rot/brown-rot paradigm for wood decay fungi.</title>
        <authorList>
            <person name="Riley R."/>
            <person name="Salamov A.A."/>
            <person name="Brown D.W."/>
            <person name="Nagy L.G."/>
            <person name="Floudas D."/>
            <person name="Held B.W."/>
            <person name="Levasseur A."/>
            <person name="Lombard V."/>
            <person name="Morin E."/>
            <person name="Otillar R."/>
            <person name="Lindquist E.A."/>
            <person name="Sun H."/>
            <person name="LaButti K.M."/>
            <person name="Schmutz J."/>
            <person name="Jabbour D."/>
            <person name="Luo H."/>
            <person name="Baker S.E."/>
            <person name="Pisabarro A.G."/>
            <person name="Walton J.D."/>
            <person name="Blanchette R.A."/>
            <person name="Henrissat B."/>
            <person name="Martin F."/>
            <person name="Cullen D."/>
            <person name="Hibbett D.S."/>
            <person name="Grigoriev I.V."/>
        </authorList>
    </citation>
    <scope>NUCLEOTIDE SEQUENCE [LARGE SCALE GENOMIC DNA]</scope>
    <source>
        <strain evidence="2">FD-172 SS1</strain>
    </source>
</reference>
<evidence type="ECO:0000313" key="1">
    <source>
        <dbReference type="EMBL" id="KDQ11517.1"/>
    </source>
</evidence>
<dbReference type="InterPro" id="IPR032675">
    <property type="entry name" value="LRR_dom_sf"/>
</dbReference>
<protein>
    <submittedName>
        <fullName evidence="1">Uncharacterized protein</fullName>
    </submittedName>
</protein>
<dbReference type="Gene3D" id="1.20.1280.50">
    <property type="match status" value="1"/>
</dbReference>
<dbReference type="OrthoDB" id="2692326at2759"/>
<keyword evidence="2" id="KW-1185">Reference proteome</keyword>
<dbReference type="EMBL" id="KL198057">
    <property type="protein sequence ID" value="KDQ11517.1"/>
    <property type="molecule type" value="Genomic_DNA"/>
</dbReference>
<dbReference type="InParanoid" id="A0A067MHZ4"/>
<dbReference type="SUPFAM" id="SSF52047">
    <property type="entry name" value="RNI-like"/>
    <property type="match status" value="1"/>
</dbReference>
<sequence>MAPRMLPGLFQALMDDCRNSLDENARSRLDRGAFRSSTTAQLELDEQLEVIQRVVADVTTYAQEMISRLRFRRNQLSAINRLPTDILLVIFQHARASFARDLPFPYYSRNHDLLAFPRLLLALSSVCRLWRDFITQHCPTLWVRPPMASITLLKLFLGRCKEAPIEIEFDAQKGGTHFSERISLIRSHINHCKDLHISFPRDGGTQEAVGLLRDFSPAPHLETLDLRRKRNTRRPNLVHHLPGLFAGVAPRLREIYLSGICIPLDSPFFRGLTYLKLHCIDYSNHGSIHQLFHILELSPLLKELFLDGIGLSVSVADIHSIPIIVLTHLRRLHLQCVSQSADLRYILRRLSIPPSCYLIIYGETGVPGDDLYELLPPPSVISANILPLMQPIRLLMLRISEDFIVLRGCSHGLQDEAYHITQMSEGIFRRTIPNLGHIFPMASLEGLHLNVDITDDLSDLLLHLADFLHRHPTIKTIDCDNLGVLELLIVTPTRHFCPLLHSLQFRTASWTVPCEAAMIRLVESRTARGDGENSVLRHVTLRGRTDFSGSGLATLRMRVEVEVATS</sequence>
<dbReference type="AlphaFoldDB" id="A0A067MHZ4"/>
<proteinExistence type="predicted"/>
<gene>
    <name evidence="1" type="ORF">BOTBODRAFT_451314</name>
</gene>
<dbReference type="Proteomes" id="UP000027195">
    <property type="component" value="Unassembled WGS sequence"/>
</dbReference>
<dbReference type="Gene3D" id="3.80.10.10">
    <property type="entry name" value="Ribonuclease Inhibitor"/>
    <property type="match status" value="1"/>
</dbReference>
<dbReference type="HOGENOM" id="CLU_024199_1_2_1"/>
<name>A0A067MHZ4_BOTB1</name>